<dbReference type="Proteomes" id="UP000799770">
    <property type="component" value="Unassembled WGS sequence"/>
</dbReference>
<proteinExistence type="predicted"/>
<protein>
    <submittedName>
        <fullName evidence="1">Uncharacterized protein</fullName>
    </submittedName>
</protein>
<gene>
    <name evidence="1" type="ORF">BDV96DRAFT_602954</name>
</gene>
<name>A0A6A5YX15_9PLEO</name>
<organism evidence="1 2">
    <name type="scientific">Lophiotrema nucula</name>
    <dbReference type="NCBI Taxonomy" id="690887"/>
    <lineage>
        <taxon>Eukaryota</taxon>
        <taxon>Fungi</taxon>
        <taxon>Dikarya</taxon>
        <taxon>Ascomycota</taxon>
        <taxon>Pezizomycotina</taxon>
        <taxon>Dothideomycetes</taxon>
        <taxon>Pleosporomycetidae</taxon>
        <taxon>Pleosporales</taxon>
        <taxon>Lophiotremataceae</taxon>
        <taxon>Lophiotrema</taxon>
    </lineage>
</organism>
<dbReference type="EMBL" id="ML977334">
    <property type="protein sequence ID" value="KAF2111344.1"/>
    <property type="molecule type" value="Genomic_DNA"/>
</dbReference>
<sequence>MFSSNRTTEDIQETQYELPSTAFLDPNFFSSITDDIDWDELGRSLEATGDIQAAQYESLGTTNLDPTFPSSITDTANWNETHLSLEATGGIHGAQYEPLGTATLDPNVSSSIFETTNSNEIDPSLGTIPYETTRFGGFDEENFRGSMGMPRLQSFNSISFPNDMSASVPGFSSTSYTTYGALPNTSPFEPSTFYSGSQSRPAQSIPRLPSTSYTTYGASTISSDFQSRSTQSVPELSSNSYTAYGALSNMAPIEASKISSDFQSRPAQSVSYDGNLITPPSARAASSQIKTIDPVSWLECRRIERWLEENSIENRPKGWSPFKNIPKLIRVDKTEIHALGTMQFADRTVNFLLGLETMLSDDERKRELQKLDKKRQEWIEDRVKTLMGEGEVEEEESELDKTATRWGKKLKYDTVEEWLELINSETKAYKKKFGETSEDRGSGESVQKLEGYKDPEWYHRILIERRALQNALRYGGLDGEKLKKWLMDHNCDFEKKRKRKWEEAM</sequence>
<evidence type="ECO:0000313" key="2">
    <source>
        <dbReference type="Proteomes" id="UP000799770"/>
    </source>
</evidence>
<keyword evidence="2" id="KW-1185">Reference proteome</keyword>
<dbReference type="AlphaFoldDB" id="A0A6A5YX15"/>
<evidence type="ECO:0000313" key="1">
    <source>
        <dbReference type="EMBL" id="KAF2111344.1"/>
    </source>
</evidence>
<accession>A0A6A5YX15</accession>
<reference evidence="1" key="1">
    <citation type="journal article" date="2020" name="Stud. Mycol.">
        <title>101 Dothideomycetes genomes: a test case for predicting lifestyles and emergence of pathogens.</title>
        <authorList>
            <person name="Haridas S."/>
            <person name="Albert R."/>
            <person name="Binder M."/>
            <person name="Bloem J."/>
            <person name="Labutti K."/>
            <person name="Salamov A."/>
            <person name="Andreopoulos B."/>
            <person name="Baker S."/>
            <person name="Barry K."/>
            <person name="Bills G."/>
            <person name="Bluhm B."/>
            <person name="Cannon C."/>
            <person name="Castanera R."/>
            <person name="Culley D."/>
            <person name="Daum C."/>
            <person name="Ezra D."/>
            <person name="Gonzalez J."/>
            <person name="Henrissat B."/>
            <person name="Kuo A."/>
            <person name="Liang C."/>
            <person name="Lipzen A."/>
            <person name="Lutzoni F."/>
            <person name="Magnuson J."/>
            <person name="Mondo S."/>
            <person name="Nolan M."/>
            <person name="Ohm R."/>
            <person name="Pangilinan J."/>
            <person name="Park H.-J."/>
            <person name="Ramirez L."/>
            <person name="Alfaro M."/>
            <person name="Sun H."/>
            <person name="Tritt A."/>
            <person name="Yoshinaga Y."/>
            <person name="Zwiers L.-H."/>
            <person name="Turgeon B."/>
            <person name="Goodwin S."/>
            <person name="Spatafora J."/>
            <person name="Crous P."/>
            <person name="Grigoriev I."/>
        </authorList>
    </citation>
    <scope>NUCLEOTIDE SEQUENCE</scope>
    <source>
        <strain evidence="1">CBS 627.86</strain>
    </source>
</reference>